<reference evidence="15" key="3">
    <citation type="submission" date="2025-05" db="UniProtKB">
        <authorList>
            <consortium name="RefSeq"/>
        </authorList>
    </citation>
    <scope>IDENTIFICATION</scope>
</reference>
<evidence type="ECO:0000259" key="12">
    <source>
        <dbReference type="Pfam" id="PF08545"/>
    </source>
</evidence>
<dbReference type="NCBIfam" id="TIGR00747">
    <property type="entry name" value="fabH"/>
    <property type="match status" value="1"/>
</dbReference>
<dbReference type="GO" id="GO:0009507">
    <property type="term" value="C:chloroplast"/>
    <property type="evidence" value="ECO:0007669"/>
    <property type="project" value="TreeGrafter"/>
</dbReference>
<dbReference type="CDD" id="cd00830">
    <property type="entry name" value="KAS_III"/>
    <property type="match status" value="1"/>
</dbReference>
<evidence type="ECO:0000313" key="15">
    <source>
        <dbReference type="RefSeq" id="NP_001313702.1"/>
    </source>
</evidence>
<evidence type="ECO:0000313" key="13">
    <source>
        <dbReference type="EMBL" id="ADK23941.1"/>
    </source>
</evidence>
<dbReference type="GO" id="GO:0006633">
    <property type="term" value="P:fatty acid biosynthetic process"/>
    <property type="evidence" value="ECO:0007669"/>
    <property type="project" value="UniProtKB-UniPathway"/>
</dbReference>
<dbReference type="RefSeq" id="NP_001313702.1">
    <property type="nucleotide sequence ID" value="NM_001326773.1"/>
</dbReference>
<dbReference type="GeneID" id="107890650"/>
<dbReference type="InterPro" id="IPR013747">
    <property type="entry name" value="ACP_syn_III_C"/>
</dbReference>
<dbReference type="Gene3D" id="3.40.47.10">
    <property type="match status" value="1"/>
</dbReference>
<dbReference type="HAMAP" id="MF_01815">
    <property type="entry name" value="FabH"/>
    <property type="match status" value="1"/>
</dbReference>
<reference evidence="13" key="1">
    <citation type="submission" date="2010-05" db="EMBL/GenBank/DDBJ databases">
        <title>Molecular cloning and expression analysis of four novel fatty acid synthesis related genes in Gossypium hirsutum L.</title>
        <authorList>
            <person name="Guo W.Z."/>
            <person name="Dong J."/>
            <person name="Wei L.B."/>
        </authorList>
    </citation>
    <scope>NUCLEOTIDE SEQUENCE</scope>
</reference>
<comment type="catalytic activity">
    <reaction evidence="9">
        <text>malonyl-[ACP] + acetyl-CoA + H(+) = 3-oxobutanoyl-[ACP] + CO2 + CoA</text>
        <dbReference type="Rhea" id="RHEA:12080"/>
        <dbReference type="Rhea" id="RHEA-COMP:9623"/>
        <dbReference type="Rhea" id="RHEA-COMP:9625"/>
        <dbReference type="ChEBI" id="CHEBI:15378"/>
        <dbReference type="ChEBI" id="CHEBI:16526"/>
        <dbReference type="ChEBI" id="CHEBI:57287"/>
        <dbReference type="ChEBI" id="CHEBI:57288"/>
        <dbReference type="ChEBI" id="CHEBI:78449"/>
        <dbReference type="ChEBI" id="CHEBI:78450"/>
        <dbReference type="EC" id="2.3.1.180"/>
    </reaction>
</comment>
<feature type="domain" description="Beta-ketoacyl-[acyl-carrier-protein] synthase III C-terminal" evidence="11">
    <location>
        <begin position="311"/>
        <end position="400"/>
    </location>
</feature>
<dbReference type="AlphaFoldDB" id="D9J067"/>
<evidence type="ECO:0000256" key="1">
    <source>
        <dbReference type="ARBA" id="ARBA00005194"/>
    </source>
</evidence>
<dbReference type="UniPathway" id="UPA00094"/>
<dbReference type="GO" id="GO:0033818">
    <property type="term" value="F:beta-ketoacyl-acyl-carrier-protein synthase III activity"/>
    <property type="evidence" value="ECO:0007669"/>
    <property type="project" value="UniProtKB-EC"/>
</dbReference>
<keyword evidence="8" id="KW-0275">Fatty acid biosynthesis</keyword>
<dbReference type="EMBL" id="HM236495">
    <property type="protein sequence ID" value="ADK23941.1"/>
    <property type="molecule type" value="mRNA"/>
</dbReference>
<evidence type="ECO:0000256" key="6">
    <source>
        <dbReference type="ARBA" id="ARBA00022832"/>
    </source>
</evidence>
<dbReference type="OrthoDB" id="428487at2759"/>
<dbReference type="NCBIfam" id="NF006829">
    <property type="entry name" value="PRK09352.1"/>
    <property type="match status" value="1"/>
</dbReference>
<reference evidence="14" key="2">
    <citation type="journal article" date="2020" name="Nat. Genet.">
        <title>Genomic diversifications of five Gossypium allopolyploid species and their impact on cotton improvement.</title>
        <authorList>
            <person name="Chen Z.J."/>
            <person name="Sreedasyam A."/>
            <person name="Ando A."/>
            <person name="Song Q."/>
            <person name="De Santiago L.M."/>
            <person name="Hulse-Kemp A.M."/>
            <person name="Ding M."/>
            <person name="Ye W."/>
            <person name="Kirkbride R.C."/>
            <person name="Jenkins J."/>
            <person name="Plott C."/>
            <person name="Lovell J."/>
            <person name="Lin Y.M."/>
            <person name="Vaughn R."/>
            <person name="Liu B."/>
            <person name="Simpson S."/>
            <person name="Scheffler B.E."/>
            <person name="Wen L."/>
            <person name="Saski C.A."/>
            <person name="Grover C.E."/>
            <person name="Hu G."/>
            <person name="Conover J.L."/>
            <person name="Carlson J.W."/>
            <person name="Shu S."/>
            <person name="Boston L.B."/>
            <person name="Williams M."/>
            <person name="Peterson D.G."/>
            <person name="McGee K."/>
            <person name="Jones D.C."/>
            <person name="Wendel J.F."/>
            <person name="Stelly D.M."/>
            <person name="Grimwood J."/>
            <person name="Schmutz J."/>
        </authorList>
    </citation>
    <scope>NUCLEOTIDE SEQUENCE [LARGE SCALE GENOMIC DNA]</scope>
    <source>
        <strain evidence="14">cv. TM-1</strain>
    </source>
</reference>
<evidence type="ECO:0000256" key="10">
    <source>
        <dbReference type="ARBA" id="ARBA00057449"/>
    </source>
</evidence>
<dbReference type="PANTHER" id="PTHR43091">
    <property type="entry name" value="3-OXOACYL-[ACYL-CARRIER-PROTEIN] SYNTHASE"/>
    <property type="match status" value="1"/>
</dbReference>
<evidence type="ECO:0000256" key="8">
    <source>
        <dbReference type="ARBA" id="ARBA00023160"/>
    </source>
</evidence>
<dbReference type="EC" id="2.3.1.180" evidence="3"/>
<keyword evidence="14" id="KW-1185">Reference proteome</keyword>
<dbReference type="SMR" id="D9J067"/>
<dbReference type="InterPro" id="IPR013751">
    <property type="entry name" value="ACP_syn_III_N"/>
</dbReference>
<feature type="domain" description="Beta-ketoacyl-[acyl-carrier-protein] synthase III N-terminal" evidence="12">
    <location>
        <begin position="171"/>
        <end position="250"/>
    </location>
</feature>
<comment type="similarity">
    <text evidence="2">Belongs to the thiolase-like superfamily. FabH family.</text>
</comment>
<evidence type="ECO:0000256" key="5">
    <source>
        <dbReference type="ARBA" id="ARBA00022679"/>
    </source>
</evidence>
<name>D9J067_GOSHI</name>
<evidence type="ECO:0000259" key="11">
    <source>
        <dbReference type="Pfam" id="PF08541"/>
    </source>
</evidence>
<dbReference type="Pfam" id="PF08541">
    <property type="entry name" value="ACP_syn_III_C"/>
    <property type="match status" value="1"/>
</dbReference>
<evidence type="ECO:0000256" key="3">
    <source>
        <dbReference type="ARBA" id="ARBA00012333"/>
    </source>
</evidence>
<dbReference type="Proteomes" id="UP000818029">
    <property type="component" value="Chromosome D09"/>
</dbReference>
<gene>
    <name evidence="15" type="primary">LOC107890650</name>
    <name evidence="15" type="synonym">KASIII</name>
</gene>
<keyword evidence="4" id="KW-0444">Lipid biosynthesis</keyword>
<dbReference type="InterPro" id="IPR016039">
    <property type="entry name" value="Thiolase-like"/>
</dbReference>
<accession>D9J067</accession>
<dbReference type="KEGG" id="ghi:107890650"/>
<evidence type="ECO:0000256" key="2">
    <source>
        <dbReference type="ARBA" id="ARBA00008642"/>
    </source>
</evidence>
<proteinExistence type="evidence at transcript level"/>
<dbReference type="PANTHER" id="PTHR43091:SF1">
    <property type="entry name" value="BETA-KETOACYL-[ACYL-CARRIER-PROTEIN] SYNTHASE III, CHLOROPLASTIC"/>
    <property type="match status" value="1"/>
</dbReference>
<sequence>MANASGFFTPSVPRLRSKIQPSIGVSRSGFCFSAGISRRVVCSSAIEGAEKHVSPSVSRMPKLVSKGCKLVGCGSAVPSLSVSNDDLSKIVDTSDEWISVRTGIRNRRVMSGKESLKELAVEAARKALEMADFDPNDLDLILMCTSTPEDIFGSAPQIQRELGCRNSPLAYDITAACSGFVLGLISAASPIRGGGFRNVLVIGADGLSRFVDWTDRGTCILFGDAAGAVLVQACDAEEDGLLSFDLHSDGEGGRHLGAPINDNETDELLGSNGSALDFPPKKSSYSCIQMNGKEVFRFAVRCVPQSIESALEKAGLVSGNVDWLLLHQANQRIIDAVATRLDFPQEKVISNLANYGNTSAASIPLALDEAVRSGKVKPGHTIAAAGFGAGLTWGSAIIRWG</sequence>
<evidence type="ECO:0000313" key="14">
    <source>
        <dbReference type="Proteomes" id="UP000818029"/>
    </source>
</evidence>
<keyword evidence="6" id="KW-0276">Fatty acid metabolism</keyword>
<dbReference type="Pfam" id="PF08545">
    <property type="entry name" value="ACP_syn_III"/>
    <property type="match status" value="1"/>
</dbReference>
<keyword evidence="7" id="KW-0443">Lipid metabolism</keyword>
<dbReference type="FunFam" id="3.40.47.10:FF:000004">
    <property type="entry name" value="3-oxoacyl-[acyl-carrier-protein] synthase 3"/>
    <property type="match status" value="1"/>
</dbReference>
<keyword evidence="5" id="KW-0808">Transferase</keyword>
<protein>
    <recommendedName>
        <fullName evidence="3">beta-ketoacyl-[acyl-carrier-protein] synthase III</fullName>
        <ecNumber evidence="3">2.3.1.180</ecNumber>
    </recommendedName>
</protein>
<evidence type="ECO:0000256" key="9">
    <source>
        <dbReference type="ARBA" id="ARBA00052419"/>
    </source>
</evidence>
<comment type="pathway">
    <text evidence="1">Lipid metabolism; fatty acid biosynthesis.</text>
</comment>
<dbReference type="GO" id="GO:0004315">
    <property type="term" value="F:3-oxoacyl-[acyl-carrier-protein] synthase activity"/>
    <property type="evidence" value="ECO:0007669"/>
    <property type="project" value="InterPro"/>
</dbReference>
<organism evidence="13">
    <name type="scientific">Gossypium hirsutum</name>
    <name type="common">Upland cotton</name>
    <name type="synonym">Gossypium mexicanum</name>
    <dbReference type="NCBI Taxonomy" id="3635"/>
    <lineage>
        <taxon>Eukaryota</taxon>
        <taxon>Viridiplantae</taxon>
        <taxon>Streptophyta</taxon>
        <taxon>Embryophyta</taxon>
        <taxon>Tracheophyta</taxon>
        <taxon>Spermatophyta</taxon>
        <taxon>Magnoliopsida</taxon>
        <taxon>eudicotyledons</taxon>
        <taxon>Gunneridae</taxon>
        <taxon>Pentapetalae</taxon>
        <taxon>rosids</taxon>
        <taxon>malvids</taxon>
        <taxon>Malvales</taxon>
        <taxon>Malvaceae</taxon>
        <taxon>Malvoideae</taxon>
        <taxon>Gossypium</taxon>
    </lineage>
</organism>
<comment type="function">
    <text evidence="10">Catalyzes the condensation reaction of fatty acid synthesis by the addition to an acyl acceptor of two carbons from malonyl-ACP. KAS III catalyzes the first condensation reaction which initiates fatty acid synthesis and may therefore play a role in governing the total rate of fatty acid production. Possesses both acetoacetyl-ACP synthase and acetyl transacylase activities.</text>
</comment>
<evidence type="ECO:0000256" key="7">
    <source>
        <dbReference type="ARBA" id="ARBA00023098"/>
    </source>
</evidence>
<dbReference type="SUPFAM" id="SSF53901">
    <property type="entry name" value="Thiolase-like"/>
    <property type="match status" value="1"/>
</dbReference>
<evidence type="ECO:0000256" key="4">
    <source>
        <dbReference type="ARBA" id="ARBA00022516"/>
    </source>
</evidence>
<dbReference type="InterPro" id="IPR004655">
    <property type="entry name" value="FabH"/>
</dbReference>